<feature type="domain" description="Fatty acid desaturase" evidence="2">
    <location>
        <begin position="18"/>
        <end position="140"/>
    </location>
</feature>
<keyword evidence="1" id="KW-0472">Membrane</keyword>
<dbReference type="PANTHER" id="PTHR12879:SF8">
    <property type="entry name" value="SPHINGOLIPID DELTA(4)-DESATURASE DES1"/>
    <property type="match status" value="1"/>
</dbReference>
<dbReference type="GO" id="GO:0046513">
    <property type="term" value="P:ceramide biosynthetic process"/>
    <property type="evidence" value="ECO:0007669"/>
    <property type="project" value="TreeGrafter"/>
</dbReference>
<dbReference type="GO" id="GO:0016020">
    <property type="term" value="C:membrane"/>
    <property type="evidence" value="ECO:0007669"/>
    <property type="project" value="GOC"/>
</dbReference>
<dbReference type="GO" id="GO:0042284">
    <property type="term" value="F:sphingolipid delta-4 desaturase activity"/>
    <property type="evidence" value="ECO:0007669"/>
    <property type="project" value="TreeGrafter"/>
</dbReference>
<accession>M9RQW3</accession>
<name>M9RQW3_9RHOB</name>
<evidence type="ECO:0000259" key="2">
    <source>
        <dbReference type="Pfam" id="PF00487"/>
    </source>
</evidence>
<feature type="transmembrane region" description="Helical" evidence="1">
    <location>
        <begin position="43"/>
        <end position="67"/>
    </location>
</feature>
<dbReference type="Proteomes" id="UP000004688">
    <property type="component" value="Chromosome"/>
</dbReference>
<sequence>MASGHLGILGVKAAHAARKRPRIVRSDHVSPRAHTRLKTESRLLIALYAAGTVFTLTVSPILIWIWALPLALGFPVLRLYLLAEHGRCPQVANMFENSRTTLTNKVVKLLAWNMPYHAEHHAYPNVPFHNLPDAHAVTAPHLEVIADGYVAFTKTYTLPLK</sequence>
<evidence type="ECO:0000256" key="1">
    <source>
        <dbReference type="SAM" id="Phobius"/>
    </source>
</evidence>
<dbReference type="STRING" id="391616.OA238_c28060"/>
<dbReference type="eggNOG" id="COG3239">
    <property type="taxonomic scope" value="Bacteria"/>
</dbReference>
<dbReference type="KEGG" id="oar:OA238_c28060"/>
<keyword evidence="1" id="KW-0812">Transmembrane</keyword>
<dbReference type="EMBL" id="CP003742">
    <property type="protein sequence ID" value="AGI72831.1"/>
    <property type="molecule type" value="Genomic_DNA"/>
</dbReference>
<protein>
    <submittedName>
        <fullName evidence="3">Atty acid desaturase-like protein</fullName>
    </submittedName>
</protein>
<dbReference type="AlphaFoldDB" id="M9RQW3"/>
<evidence type="ECO:0000313" key="4">
    <source>
        <dbReference type="Proteomes" id="UP000004688"/>
    </source>
</evidence>
<gene>
    <name evidence="3" type="ORF">OA238_c28060</name>
</gene>
<organism evidence="3 4">
    <name type="scientific">Octadecabacter arcticus 238</name>
    <dbReference type="NCBI Taxonomy" id="391616"/>
    <lineage>
        <taxon>Bacteria</taxon>
        <taxon>Pseudomonadati</taxon>
        <taxon>Pseudomonadota</taxon>
        <taxon>Alphaproteobacteria</taxon>
        <taxon>Rhodobacterales</taxon>
        <taxon>Roseobacteraceae</taxon>
        <taxon>Octadecabacter</taxon>
    </lineage>
</organism>
<evidence type="ECO:0000313" key="3">
    <source>
        <dbReference type="EMBL" id="AGI72831.1"/>
    </source>
</evidence>
<dbReference type="Pfam" id="PF00487">
    <property type="entry name" value="FA_desaturase"/>
    <property type="match status" value="1"/>
</dbReference>
<dbReference type="OrthoDB" id="9792534at2"/>
<dbReference type="HOGENOM" id="CLU_1642007_0_0_5"/>
<dbReference type="InterPro" id="IPR005804">
    <property type="entry name" value="FA_desaturase_dom"/>
</dbReference>
<dbReference type="PANTHER" id="PTHR12879">
    <property type="entry name" value="SPHINGOLIPID DELTA 4 DESATURASE/C-4 HYDROXYLASE PROTEIN DES2"/>
    <property type="match status" value="1"/>
</dbReference>
<proteinExistence type="predicted"/>
<reference evidence="3 4" key="1">
    <citation type="journal article" date="2013" name="PLoS ONE">
        <title>Poles Apart: Arctic and Antarctic Octadecabacter strains Share High Genome Plasticity and a New Type of Xanthorhodopsin.</title>
        <authorList>
            <person name="Vollmers J."/>
            <person name="Voget S."/>
            <person name="Dietrich S."/>
            <person name="Gollnow K."/>
            <person name="Smits M."/>
            <person name="Meyer K."/>
            <person name="Brinkhoff T."/>
            <person name="Simon M."/>
            <person name="Daniel R."/>
        </authorList>
    </citation>
    <scope>NUCLEOTIDE SEQUENCE [LARGE SCALE GENOMIC DNA]</scope>
    <source>
        <strain evidence="3 4">238</strain>
    </source>
</reference>
<keyword evidence="4" id="KW-1185">Reference proteome</keyword>
<keyword evidence="1" id="KW-1133">Transmembrane helix</keyword>